<dbReference type="OrthoDB" id="8067420at2759"/>
<proteinExistence type="predicted"/>
<dbReference type="WBParaSite" id="SSLN_0000534301-mRNA-1">
    <property type="protein sequence ID" value="SSLN_0000534301-mRNA-1"/>
    <property type="gene ID" value="SSLN_0000534301"/>
</dbReference>
<dbReference type="PANTHER" id="PTHR21301:SF10">
    <property type="entry name" value="REVERSE TRANSCRIPTASE DOMAIN-CONTAINING PROTEIN"/>
    <property type="match status" value="1"/>
</dbReference>
<evidence type="ECO:0000313" key="1">
    <source>
        <dbReference type="EMBL" id="VDL91565.1"/>
    </source>
</evidence>
<evidence type="ECO:0000313" key="2">
    <source>
        <dbReference type="Proteomes" id="UP000275846"/>
    </source>
</evidence>
<dbReference type="Proteomes" id="UP000275846">
    <property type="component" value="Unassembled WGS sequence"/>
</dbReference>
<protein>
    <submittedName>
        <fullName evidence="3">Reverse transcriptase domain-containing protein</fullName>
    </submittedName>
</protein>
<dbReference type="AlphaFoldDB" id="A0A183SLT2"/>
<sequence length="281" mass="31538">MKKRANLQGKLKSILRSTNENSIRRRFVNLSKRNLPFDEINLLSKGIKFSHADATPKNFLANLESLLLTSLSGATGIMDKTDYINKANQIFNDRAAYTLLDVDPTKNSATAVKKKENPIGIPKPHVSEKLKLCFKNYCQFDDKYYQQVKGIPMGSPISGLLAELVLQRSEEGVLQRFKPKMYLRYVDGKFVIIKTCDVEQLHESELGLPGYKIYSRSCNKRYTPIPGPHPTVADEDASVENQCCNVRGAVKSTALDVFGCARCPHQAWFDDNDAAMSNLLT</sequence>
<evidence type="ECO:0000313" key="3">
    <source>
        <dbReference type="WBParaSite" id="SSLN_0000534301-mRNA-1"/>
    </source>
</evidence>
<reference evidence="3" key="1">
    <citation type="submission" date="2016-06" db="UniProtKB">
        <authorList>
            <consortium name="WormBaseParasite"/>
        </authorList>
    </citation>
    <scope>IDENTIFICATION</scope>
</reference>
<name>A0A183SLT2_SCHSO</name>
<dbReference type="EMBL" id="UYSU01033147">
    <property type="protein sequence ID" value="VDL91565.1"/>
    <property type="molecule type" value="Genomic_DNA"/>
</dbReference>
<organism evidence="3">
    <name type="scientific">Schistocephalus solidus</name>
    <name type="common">Tapeworm</name>
    <dbReference type="NCBI Taxonomy" id="70667"/>
    <lineage>
        <taxon>Eukaryota</taxon>
        <taxon>Metazoa</taxon>
        <taxon>Spiralia</taxon>
        <taxon>Lophotrochozoa</taxon>
        <taxon>Platyhelminthes</taxon>
        <taxon>Cestoda</taxon>
        <taxon>Eucestoda</taxon>
        <taxon>Diphyllobothriidea</taxon>
        <taxon>Diphyllobothriidae</taxon>
        <taxon>Schistocephalus</taxon>
    </lineage>
</organism>
<accession>A0A183SLT2</accession>
<gene>
    <name evidence="1" type="ORF">SSLN_LOCUS5180</name>
</gene>
<reference evidence="1 2" key="2">
    <citation type="submission" date="2018-11" db="EMBL/GenBank/DDBJ databases">
        <authorList>
            <consortium name="Pathogen Informatics"/>
        </authorList>
    </citation>
    <scope>NUCLEOTIDE SEQUENCE [LARGE SCALE GENOMIC DNA]</scope>
    <source>
        <strain evidence="1 2">NST_G2</strain>
    </source>
</reference>
<keyword evidence="2" id="KW-1185">Reference proteome</keyword>
<dbReference type="PANTHER" id="PTHR21301">
    <property type="entry name" value="REVERSE TRANSCRIPTASE"/>
    <property type="match status" value="1"/>
</dbReference>